<evidence type="ECO:0000313" key="3">
    <source>
        <dbReference type="Proteomes" id="UP001589645"/>
    </source>
</evidence>
<feature type="chain" id="PRO_5046751199" evidence="1">
    <location>
        <begin position="19"/>
        <end position="331"/>
    </location>
</feature>
<evidence type="ECO:0000256" key="1">
    <source>
        <dbReference type="SAM" id="SignalP"/>
    </source>
</evidence>
<keyword evidence="1" id="KW-0732">Signal</keyword>
<protein>
    <submittedName>
        <fullName evidence="2">Lipid A deacylase LpxR family protein</fullName>
    </submittedName>
</protein>
<dbReference type="InterPro" id="IPR037107">
    <property type="entry name" value="Put_OMP_sf"/>
</dbReference>
<dbReference type="EMBL" id="JBHMEP010000001">
    <property type="protein sequence ID" value="MFB9134443.1"/>
    <property type="molecule type" value="Genomic_DNA"/>
</dbReference>
<dbReference type="Gene3D" id="2.40.128.140">
    <property type="entry name" value="Outer membrane protein"/>
    <property type="match status" value="1"/>
</dbReference>
<dbReference type="Pfam" id="PF09982">
    <property type="entry name" value="LpxR"/>
    <property type="match status" value="1"/>
</dbReference>
<gene>
    <name evidence="2" type="ORF">ACFFUV_05580</name>
</gene>
<name>A0ABV5HJM7_9VIBR</name>
<dbReference type="Proteomes" id="UP001589645">
    <property type="component" value="Unassembled WGS sequence"/>
</dbReference>
<comment type="caution">
    <text evidence="2">The sequence shown here is derived from an EMBL/GenBank/DDBJ whole genome shotgun (WGS) entry which is preliminary data.</text>
</comment>
<sequence>MRILSVFPLLLLSASTFASSLSTLTFSLDNDGIYGVDQDYTNGIFLSYTSAKIEPYSWLQPLSLSYWGEASFDKWEVKIAHKIWTPSDIEATEPLANDRPYAGFFHSELNYISLSSERAQKINLTLGVTGEHSYADKAQNIVHGITGSDDPNGWDYQIESQVAGSIGYQHHLNIQRGAMTLNSDWEISNVSNINLGNFRSDIATGLMLRWGSDLPHNMGAANISAEHPFQAGMIGDSTQGWFAFAGIEARYRFNDLTIEGDRPEIENTPNVSDPAIYDVSVEPWQATAVLGIAWYNSRFGASFTTTAKTAEYQQATDHIYGTGSLSVFAFF</sequence>
<dbReference type="RefSeq" id="WP_390190346.1">
    <property type="nucleotide sequence ID" value="NZ_JBHMEP010000001.1"/>
</dbReference>
<feature type="signal peptide" evidence="1">
    <location>
        <begin position="1"/>
        <end position="18"/>
    </location>
</feature>
<reference evidence="2 3" key="1">
    <citation type="submission" date="2024-09" db="EMBL/GenBank/DDBJ databases">
        <authorList>
            <person name="Sun Q."/>
            <person name="Mori K."/>
        </authorList>
    </citation>
    <scope>NUCLEOTIDE SEQUENCE [LARGE SCALE GENOMIC DNA]</scope>
    <source>
        <strain evidence="2 3">CECT 8064</strain>
    </source>
</reference>
<evidence type="ECO:0000313" key="2">
    <source>
        <dbReference type="EMBL" id="MFB9134443.1"/>
    </source>
</evidence>
<accession>A0ABV5HJM7</accession>
<proteinExistence type="predicted"/>
<organism evidence="2 3">
    <name type="scientific">Vibrio olivae</name>
    <dbReference type="NCBI Taxonomy" id="1243002"/>
    <lineage>
        <taxon>Bacteria</taxon>
        <taxon>Pseudomonadati</taxon>
        <taxon>Pseudomonadota</taxon>
        <taxon>Gammaproteobacteria</taxon>
        <taxon>Vibrionales</taxon>
        <taxon>Vibrionaceae</taxon>
        <taxon>Vibrio</taxon>
    </lineage>
</organism>
<dbReference type="InterPro" id="IPR018707">
    <property type="entry name" value="LpxR"/>
</dbReference>
<keyword evidence="3" id="KW-1185">Reference proteome</keyword>